<dbReference type="Pfam" id="PF13489">
    <property type="entry name" value="Methyltransf_23"/>
    <property type="match status" value="1"/>
</dbReference>
<name>A0A5C8CJR1_9SPIR</name>
<dbReference type="Gene3D" id="3.40.50.150">
    <property type="entry name" value="Vaccinia Virus protein VP39"/>
    <property type="match status" value="1"/>
</dbReference>
<dbReference type="SUPFAM" id="SSF53335">
    <property type="entry name" value="S-adenosyl-L-methionine-dependent methyltransferases"/>
    <property type="match status" value="1"/>
</dbReference>
<dbReference type="GO" id="GO:0008168">
    <property type="term" value="F:methyltransferase activity"/>
    <property type="evidence" value="ECO:0007669"/>
    <property type="project" value="UniProtKB-KW"/>
</dbReference>
<accession>A0A5C8CJR1</accession>
<dbReference type="PANTHER" id="PTHR43861">
    <property type="entry name" value="TRANS-ACONITATE 2-METHYLTRANSFERASE-RELATED"/>
    <property type="match status" value="1"/>
</dbReference>
<dbReference type="CDD" id="cd02440">
    <property type="entry name" value="AdoMet_MTases"/>
    <property type="match status" value="1"/>
</dbReference>
<keyword evidence="1" id="KW-0489">Methyltransferase</keyword>
<evidence type="ECO:0000313" key="1">
    <source>
        <dbReference type="EMBL" id="TXJ12853.1"/>
    </source>
</evidence>
<dbReference type="EMBL" id="SAXT01000003">
    <property type="protein sequence ID" value="TXJ12853.1"/>
    <property type="molecule type" value="Genomic_DNA"/>
</dbReference>
<protein>
    <submittedName>
        <fullName evidence="1">Class I SAM-dependent methyltransferase</fullName>
    </submittedName>
</protein>
<dbReference type="Proteomes" id="UP000325116">
    <property type="component" value="Unassembled WGS sequence"/>
</dbReference>
<evidence type="ECO:0000313" key="2">
    <source>
        <dbReference type="Proteomes" id="UP000325116"/>
    </source>
</evidence>
<dbReference type="RefSeq" id="WP_147758055.1">
    <property type="nucleotide sequence ID" value="NZ_SAXT01000003.1"/>
</dbReference>
<comment type="caution">
    <text evidence="1">The sequence shown here is derived from an EMBL/GenBank/DDBJ whole genome shotgun (WGS) entry which is preliminary data.</text>
</comment>
<dbReference type="AlphaFoldDB" id="A0A5C8CJR1"/>
<dbReference type="GO" id="GO:0032259">
    <property type="term" value="P:methylation"/>
    <property type="evidence" value="ECO:0007669"/>
    <property type="project" value="UniProtKB-KW"/>
</dbReference>
<dbReference type="PANTHER" id="PTHR43861:SF5">
    <property type="entry name" value="BLL5978 PROTEIN"/>
    <property type="match status" value="1"/>
</dbReference>
<organism evidence="1 2">
    <name type="scientific">Brachyspira aalborgi</name>
    <dbReference type="NCBI Taxonomy" id="29522"/>
    <lineage>
        <taxon>Bacteria</taxon>
        <taxon>Pseudomonadati</taxon>
        <taxon>Spirochaetota</taxon>
        <taxon>Spirochaetia</taxon>
        <taxon>Brachyspirales</taxon>
        <taxon>Brachyspiraceae</taxon>
        <taxon>Brachyspira</taxon>
    </lineage>
</organism>
<keyword evidence="1" id="KW-0808">Transferase</keyword>
<dbReference type="InterPro" id="IPR029063">
    <property type="entry name" value="SAM-dependent_MTases_sf"/>
</dbReference>
<proteinExistence type="predicted"/>
<reference evidence="1 2" key="1">
    <citation type="journal article" date="1992" name="Lakartidningen">
        <title>[Penicillin V and not amoxicillin is the first choice preparation in acute otitis].</title>
        <authorList>
            <person name="Kamme C."/>
            <person name="Lundgren K."/>
            <person name="Prellner K."/>
        </authorList>
    </citation>
    <scope>NUCLEOTIDE SEQUENCE [LARGE SCALE GENOMIC DNA]</scope>
    <source>
        <strain evidence="1 2">W1</strain>
    </source>
</reference>
<gene>
    <name evidence="1" type="ORF">EPJ80_04440</name>
</gene>
<sequence>MKLKRICPICNCNDAEKLYEINFAKSKSEFIPEHYNIVSCYNCGFIFNDSEWTQNDYDKYYSETSKYSNNFTIGAGGLSDLDLKRYNDLIDRIEKFINKESSILDIGCAKGGLLRTFKDRGYNNLYGIEPSEDAINNLKNFGIEGKYLSLFEANNINRKFDVIVLTQVLEHIFDLERMKYILQNLLNKDGILYVDIPDGTSYIKNDLNSYYYFDLEHINHFSNNTLKYLFNNLEMIKIDNSYFDNVSDIKAYIIYGIFRNSDKTMSRDINSLNKMKKYIENSYKNDNYLIGKYFDNTKSTFLWGFGAYLRRLLIDDKYFNDINIAGIIDKNKSLSGLKIKNYKNEELEIFTPEILENNIDANIIITSVLYSKQIKQELLNDKKFKGKIYKLAEQSRAEQSRAEQSRAEQSRAEQSRAVMFEYAYRKTA</sequence>